<dbReference type="SUPFAM" id="SSF51366">
    <property type="entry name" value="Ribulose-phoshate binding barrel"/>
    <property type="match status" value="1"/>
</dbReference>
<dbReference type="NCBIfam" id="TIGR02127">
    <property type="entry name" value="pyrF_sub2"/>
    <property type="match status" value="1"/>
</dbReference>
<comment type="pathway">
    <text evidence="1 7">Pyrimidine metabolism; UMP biosynthesis via de novo pathway; UMP from orotate: step 2/2.</text>
</comment>
<dbReference type="PANTHER" id="PTHR43375">
    <property type="entry name" value="OROTIDINE 5'-PHOSPHATE DECARBOXYLASE"/>
    <property type="match status" value="1"/>
</dbReference>
<accession>A0ABD5LYS0</accession>
<dbReference type="PROSITE" id="PS00156">
    <property type="entry name" value="OMPDECASE"/>
    <property type="match status" value="1"/>
</dbReference>
<comment type="similarity">
    <text evidence="2 7">Belongs to the OMP decarboxylase family. Type 2 subfamily.</text>
</comment>
<reference evidence="9 10" key="1">
    <citation type="submission" date="2024-06" db="EMBL/GenBank/DDBJ databases">
        <title>Halorubrum miltondacostae sp. nov., a potential PHA producer isolated from an inland solar saltern in Rio Maior, Portugal.</title>
        <authorList>
            <person name="Albuquerque L."/>
            <person name="Viver T."/>
            <person name="Barroso C."/>
            <person name="Claudino R."/>
            <person name="Galvan M."/>
            <person name="Simoes G."/>
            <person name="Lobo Da Cunha A."/>
            <person name="Egas C."/>
        </authorList>
    </citation>
    <scope>NUCLEOTIDE SEQUENCE [LARGE SCALE GENOMIC DNA]</scope>
    <source>
        <strain evidence="9 10">RMP-11</strain>
    </source>
</reference>
<dbReference type="RefSeq" id="WP_371160429.1">
    <property type="nucleotide sequence ID" value="NZ_JBEDNX010000001.1"/>
</dbReference>
<feature type="domain" description="Orotidine 5'-phosphate decarboxylase" evidence="8">
    <location>
        <begin position="17"/>
        <end position="258"/>
    </location>
</feature>
<dbReference type="HAMAP" id="MF_01215">
    <property type="entry name" value="OMPdecase_type2"/>
    <property type="match status" value="1"/>
</dbReference>
<evidence type="ECO:0000256" key="5">
    <source>
        <dbReference type="ARBA" id="ARBA00023239"/>
    </source>
</evidence>
<evidence type="ECO:0000256" key="2">
    <source>
        <dbReference type="ARBA" id="ARBA00008847"/>
    </source>
</evidence>
<dbReference type="InterPro" id="IPR018089">
    <property type="entry name" value="OMPdecase_AS"/>
</dbReference>
<dbReference type="Gene3D" id="3.20.20.70">
    <property type="entry name" value="Aldolase class I"/>
    <property type="match status" value="1"/>
</dbReference>
<keyword evidence="5 7" id="KW-0456">Lyase</keyword>
<comment type="catalytic activity">
    <reaction evidence="6 7">
        <text>orotidine 5'-phosphate + H(+) = UMP + CO2</text>
        <dbReference type="Rhea" id="RHEA:11596"/>
        <dbReference type="ChEBI" id="CHEBI:15378"/>
        <dbReference type="ChEBI" id="CHEBI:16526"/>
        <dbReference type="ChEBI" id="CHEBI:57538"/>
        <dbReference type="ChEBI" id="CHEBI:57865"/>
        <dbReference type="EC" id="4.1.1.23"/>
    </reaction>
</comment>
<dbReference type="PANTHER" id="PTHR43375:SF1">
    <property type="entry name" value="OROTIDINE 5'-PHOSPHATE DECARBOXYLASE"/>
    <property type="match status" value="1"/>
</dbReference>
<dbReference type="EMBL" id="JBEDNY010000001">
    <property type="protein sequence ID" value="MEZ3163161.1"/>
    <property type="molecule type" value="Genomic_DNA"/>
</dbReference>
<dbReference type="CDD" id="cd04725">
    <property type="entry name" value="OMP_decarboxylase_like"/>
    <property type="match status" value="1"/>
</dbReference>
<sequence>MDFFETLADRIDAVDSVVSVGLDPDPSRLPDAVADADLPRWAFNRRIIDATHEHAACYKPNAAFYEDPDGWRALRETAAYAEGKGVPVLLDAKRGDIGNTARRYAEILDHVDAITVNPYLGRDSLQPFLDRADKGVFALCRTSNPGGADLQDLELASGEPLYERVAALADVWNANGNVGLVVGATTPDELETVREIVPEIPFLVPGVGAQGGDAEAAVEHGLASRPDLPVDVGLVNSSRGIIFAGEESSRPDDEATYFGAAGDAAKRLKKRLNRHR</sequence>
<dbReference type="InterPro" id="IPR011060">
    <property type="entry name" value="RibuloseP-bd_barrel"/>
</dbReference>
<keyword evidence="4 7" id="KW-0665">Pyrimidine biosynthesis</keyword>
<evidence type="ECO:0000256" key="4">
    <source>
        <dbReference type="ARBA" id="ARBA00022975"/>
    </source>
</evidence>
<protein>
    <recommendedName>
        <fullName evidence="7">Orotidine 5'-phosphate decarboxylase</fullName>
        <ecNumber evidence="7">4.1.1.23</ecNumber>
    </recommendedName>
    <alternativeName>
        <fullName evidence="7">OMP decarboxylase</fullName>
        <shortName evidence="7">OMPDCase</shortName>
        <shortName evidence="7">OMPdecase</shortName>
    </alternativeName>
</protein>
<proteinExistence type="inferred from homology"/>
<gene>
    <name evidence="7 9" type="primary">pyrF</name>
    <name evidence="9" type="ORF">ABNG04_04615</name>
</gene>
<dbReference type="InterPro" id="IPR001754">
    <property type="entry name" value="OMPdeCOase_dom"/>
</dbReference>
<name>A0ABD5LYS0_9EURY</name>
<dbReference type="AlphaFoldDB" id="A0ABD5LYS0"/>
<evidence type="ECO:0000256" key="6">
    <source>
        <dbReference type="ARBA" id="ARBA00049157"/>
    </source>
</evidence>
<keyword evidence="10" id="KW-1185">Reference proteome</keyword>
<evidence type="ECO:0000256" key="3">
    <source>
        <dbReference type="ARBA" id="ARBA00022793"/>
    </source>
</evidence>
<keyword evidence="3 7" id="KW-0210">Decarboxylase</keyword>
<dbReference type="InterPro" id="IPR011995">
    <property type="entry name" value="OMPdecase_type-2"/>
</dbReference>
<dbReference type="SMART" id="SM00934">
    <property type="entry name" value="OMPdecase"/>
    <property type="match status" value="1"/>
</dbReference>
<evidence type="ECO:0000256" key="1">
    <source>
        <dbReference type="ARBA" id="ARBA00004861"/>
    </source>
</evidence>
<dbReference type="Proteomes" id="UP001567572">
    <property type="component" value="Unassembled WGS sequence"/>
</dbReference>
<dbReference type="Pfam" id="PF00215">
    <property type="entry name" value="OMPdecase"/>
    <property type="match status" value="1"/>
</dbReference>
<evidence type="ECO:0000256" key="7">
    <source>
        <dbReference type="HAMAP-Rule" id="MF_01215"/>
    </source>
</evidence>
<comment type="caution">
    <text evidence="9">The sequence shown here is derived from an EMBL/GenBank/DDBJ whole genome shotgun (WGS) entry which is preliminary data.</text>
</comment>
<evidence type="ECO:0000313" key="9">
    <source>
        <dbReference type="EMBL" id="MEZ3163161.1"/>
    </source>
</evidence>
<dbReference type="InterPro" id="IPR013785">
    <property type="entry name" value="Aldolase_TIM"/>
</dbReference>
<evidence type="ECO:0000259" key="8">
    <source>
        <dbReference type="SMART" id="SM00934"/>
    </source>
</evidence>
<feature type="active site" description="Proton donor" evidence="7">
    <location>
        <position position="93"/>
    </location>
</feature>
<dbReference type="GO" id="GO:0004590">
    <property type="term" value="F:orotidine-5'-phosphate decarboxylase activity"/>
    <property type="evidence" value="ECO:0007669"/>
    <property type="project" value="UniProtKB-UniRule"/>
</dbReference>
<dbReference type="EC" id="4.1.1.23" evidence="7"/>
<evidence type="ECO:0000313" key="10">
    <source>
        <dbReference type="Proteomes" id="UP001567572"/>
    </source>
</evidence>
<dbReference type="GO" id="GO:0044205">
    <property type="term" value="P:'de novo' UMP biosynthetic process"/>
    <property type="evidence" value="ECO:0007669"/>
    <property type="project" value="UniProtKB-UniRule"/>
</dbReference>
<organism evidence="9 10">
    <name type="scientific">Halorubrum miltondacostae</name>
    <dbReference type="NCBI Taxonomy" id="3076378"/>
    <lineage>
        <taxon>Archaea</taxon>
        <taxon>Methanobacteriati</taxon>
        <taxon>Methanobacteriota</taxon>
        <taxon>Stenosarchaea group</taxon>
        <taxon>Halobacteria</taxon>
        <taxon>Halobacteriales</taxon>
        <taxon>Haloferacaceae</taxon>
        <taxon>Halorubrum</taxon>
    </lineage>
</organism>